<dbReference type="PANTHER" id="PTHR33744">
    <property type="entry name" value="CARBOHYDRATE DIACID REGULATOR"/>
    <property type="match status" value="1"/>
</dbReference>
<dbReference type="Proteomes" id="UP000092573">
    <property type="component" value="Chromosome"/>
</dbReference>
<evidence type="ECO:0008006" key="5">
    <source>
        <dbReference type="Google" id="ProtNLM"/>
    </source>
</evidence>
<dbReference type="EMBL" id="CP014167">
    <property type="protein sequence ID" value="ANS73317.1"/>
    <property type="molecule type" value="Genomic_DNA"/>
</dbReference>
<dbReference type="RefSeq" id="WP_068693539.1">
    <property type="nucleotide sequence ID" value="NZ_CP014167.1"/>
</dbReference>
<evidence type="ECO:0000259" key="1">
    <source>
        <dbReference type="Pfam" id="PF07905"/>
    </source>
</evidence>
<dbReference type="InterPro" id="IPR025736">
    <property type="entry name" value="PucR_C-HTH_dom"/>
</dbReference>
<gene>
    <name evidence="3" type="ORF">AWM70_00890</name>
</gene>
<sequence>MYMTVEEALSIYPLSEGNLVAGKTGLRRIVKSVNVMDAPDIADWVHEGEVLFTTAYLIKDHPEEGAALVGKLARKGAAALGIKLGRFWTEIPETILQEADRIGFPIIELPYPFTFSDQMNGLFRAELNQTTLALKHLVEKQQALLRFALGGKKLNFFEELASILDCPMAVIRSDKRVLFSSMAAEESELLKTWPWKPHPHTRRSETGQRLLLFPLADKHQQWNGFAVFQRQADGATKEEERLLAQAAEWIAYHLEELEVSRKDHDDHQLAWLVQCYLNRDISIEAVLGYARDMQTNLMEEPFLCLWTTPLPSMTDPASVRSVLRGIRQEFQYHPSLKGMAQLQVEMEEGLLSIVPCQNVSEVQRLASLLPQLFSSQADEQAGKPAGSYCYFYISNLKHKPVQLAEAYQECLSAADTARRLNLNRRVVDYRSIEFADLFTGLPVNKMRQFSARLLAPIWERPPEAAEEMLTTLRLYLHHNGQTAEAAKDMFVHRNTVAYRLEKIGELLGLDLRNYEHLLKLKLALLFEDFLEREPVS</sequence>
<protein>
    <recommendedName>
        <fullName evidence="5">PucR family transcriptional regulator</fullName>
    </recommendedName>
</protein>
<evidence type="ECO:0000313" key="4">
    <source>
        <dbReference type="Proteomes" id="UP000092573"/>
    </source>
</evidence>
<dbReference type="InterPro" id="IPR051448">
    <property type="entry name" value="CdaR-like_regulators"/>
</dbReference>
<dbReference type="Pfam" id="PF13556">
    <property type="entry name" value="HTH_30"/>
    <property type="match status" value="1"/>
</dbReference>
<evidence type="ECO:0000259" key="2">
    <source>
        <dbReference type="Pfam" id="PF13556"/>
    </source>
</evidence>
<feature type="domain" description="Purine catabolism PurC-like" evidence="1">
    <location>
        <begin position="14"/>
        <end position="120"/>
    </location>
</feature>
<evidence type="ECO:0000313" key="3">
    <source>
        <dbReference type="EMBL" id="ANS73317.1"/>
    </source>
</evidence>
<dbReference type="InterPro" id="IPR042070">
    <property type="entry name" value="PucR_C-HTH_sf"/>
</dbReference>
<dbReference type="STRING" id="1462996.AWM70_00890"/>
<dbReference type="KEGG" id="pyg:AWM70_00890"/>
<feature type="domain" description="PucR C-terminal helix-turn-helix" evidence="2">
    <location>
        <begin position="469"/>
        <end position="525"/>
    </location>
</feature>
<name>A0A1B1MVZ9_9BACL</name>
<dbReference type="Pfam" id="PF07905">
    <property type="entry name" value="PucR"/>
    <property type="match status" value="1"/>
</dbReference>
<dbReference type="Gene3D" id="1.10.10.2840">
    <property type="entry name" value="PucR C-terminal helix-turn-helix domain"/>
    <property type="match status" value="1"/>
</dbReference>
<dbReference type="InterPro" id="IPR012914">
    <property type="entry name" value="PucR_dom"/>
</dbReference>
<dbReference type="PANTHER" id="PTHR33744:SF1">
    <property type="entry name" value="DNA-BINDING TRANSCRIPTIONAL ACTIVATOR ADER"/>
    <property type="match status" value="1"/>
</dbReference>
<reference evidence="3 4" key="1">
    <citation type="submission" date="2016-01" db="EMBL/GenBank/DDBJ databases">
        <title>Complete Genome Sequence of Paenibacillus yonginensis DCY84, a novel Plant Growth-Promoting Bacteria with Elicitation of Induced Systemic Resistance.</title>
        <authorList>
            <person name="Kim Y.J."/>
            <person name="Yang D.C."/>
            <person name="Sukweenadhi J."/>
        </authorList>
    </citation>
    <scope>NUCLEOTIDE SEQUENCE [LARGE SCALE GENOMIC DNA]</scope>
    <source>
        <strain evidence="3 4">DCY84</strain>
    </source>
</reference>
<dbReference type="AlphaFoldDB" id="A0A1B1MVZ9"/>
<organism evidence="3 4">
    <name type="scientific">Paenibacillus yonginensis</name>
    <dbReference type="NCBI Taxonomy" id="1462996"/>
    <lineage>
        <taxon>Bacteria</taxon>
        <taxon>Bacillati</taxon>
        <taxon>Bacillota</taxon>
        <taxon>Bacilli</taxon>
        <taxon>Bacillales</taxon>
        <taxon>Paenibacillaceae</taxon>
        <taxon>Paenibacillus</taxon>
    </lineage>
</organism>
<keyword evidence="4" id="KW-1185">Reference proteome</keyword>
<accession>A0A1B1MVZ9</accession>
<proteinExistence type="predicted"/>